<proteinExistence type="predicted"/>
<dbReference type="EMBL" id="SJPN01000002">
    <property type="protein sequence ID" value="TWU05995.1"/>
    <property type="molecule type" value="Genomic_DNA"/>
</dbReference>
<gene>
    <name evidence="1" type="ORF">Pla52n_17110</name>
</gene>
<accession>A0A5C6B115</accession>
<sequence>MIRDMDLIRKILLAIRDHDGRPSASEVQTLINDTDNGVYGYHIALLLQGGMMTGVDTGPRKDRYGVSTLALTWAGQDFADNIVDDRVWVSAKEKLNDAGLNAASFEIWSQLAVAKINEFLVAGEIA</sequence>
<reference evidence="1 2" key="1">
    <citation type="submission" date="2019-02" db="EMBL/GenBank/DDBJ databases">
        <title>Deep-cultivation of Planctomycetes and their phenomic and genomic characterization uncovers novel biology.</title>
        <authorList>
            <person name="Wiegand S."/>
            <person name="Jogler M."/>
            <person name="Boedeker C."/>
            <person name="Pinto D."/>
            <person name="Vollmers J."/>
            <person name="Rivas-Marin E."/>
            <person name="Kohn T."/>
            <person name="Peeters S.H."/>
            <person name="Heuer A."/>
            <person name="Rast P."/>
            <person name="Oberbeckmann S."/>
            <person name="Bunk B."/>
            <person name="Jeske O."/>
            <person name="Meyerdierks A."/>
            <person name="Storesund J.E."/>
            <person name="Kallscheuer N."/>
            <person name="Luecker S."/>
            <person name="Lage O.M."/>
            <person name="Pohl T."/>
            <person name="Merkel B.J."/>
            <person name="Hornburger P."/>
            <person name="Mueller R.-W."/>
            <person name="Bruemmer F."/>
            <person name="Labrenz M."/>
            <person name="Spormann A.M."/>
            <person name="Op Den Camp H."/>
            <person name="Overmann J."/>
            <person name="Amann R."/>
            <person name="Jetten M.S.M."/>
            <person name="Mascher T."/>
            <person name="Medema M.H."/>
            <person name="Devos D.P."/>
            <person name="Kaster A.-K."/>
            <person name="Ovreas L."/>
            <person name="Rohde M."/>
            <person name="Galperin M.Y."/>
            <person name="Jogler C."/>
        </authorList>
    </citation>
    <scope>NUCLEOTIDE SEQUENCE [LARGE SCALE GENOMIC DNA]</scope>
    <source>
        <strain evidence="1 2">Pla52n</strain>
    </source>
</reference>
<dbReference type="OrthoDB" id="6960201at2"/>
<dbReference type="InterPro" id="IPR019650">
    <property type="entry name" value="DUF2513"/>
</dbReference>
<comment type="caution">
    <text evidence="1">The sequence shown here is derived from an EMBL/GenBank/DDBJ whole genome shotgun (WGS) entry which is preliminary data.</text>
</comment>
<evidence type="ECO:0008006" key="3">
    <source>
        <dbReference type="Google" id="ProtNLM"/>
    </source>
</evidence>
<organism evidence="1 2">
    <name type="scientific">Stieleria varia</name>
    <dbReference type="NCBI Taxonomy" id="2528005"/>
    <lineage>
        <taxon>Bacteria</taxon>
        <taxon>Pseudomonadati</taxon>
        <taxon>Planctomycetota</taxon>
        <taxon>Planctomycetia</taxon>
        <taxon>Pirellulales</taxon>
        <taxon>Pirellulaceae</taxon>
        <taxon>Stieleria</taxon>
    </lineage>
</organism>
<evidence type="ECO:0000313" key="1">
    <source>
        <dbReference type="EMBL" id="TWU05995.1"/>
    </source>
</evidence>
<dbReference type="Pfam" id="PF10711">
    <property type="entry name" value="DUF2513"/>
    <property type="match status" value="1"/>
</dbReference>
<protein>
    <recommendedName>
        <fullName evidence="3">DUF2513 domain-containing protein</fullName>
    </recommendedName>
</protein>
<name>A0A5C6B115_9BACT</name>
<evidence type="ECO:0000313" key="2">
    <source>
        <dbReference type="Proteomes" id="UP000320176"/>
    </source>
</evidence>
<dbReference type="RefSeq" id="WP_146519154.1">
    <property type="nucleotide sequence ID" value="NZ_CP151726.1"/>
</dbReference>
<dbReference type="AlphaFoldDB" id="A0A5C6B115"/>
<dbReference type="Proteomes" id="UP000320176">
    <property type="component" value="Unassembled WGS sequence"/>
</dbReference>
<keyword evidence="2" id="KW-1185">Reference proteome</keyword>